<name>A0ABU8N7C6_9PSEU</name>
<dbReference type="InterPro" id="IPR051044">
    <property type="entry name" value="MAG_DAG_Lipase"/>
</dbReference>
<dbReference type="Proteomes" id="UP001370100">
    <property type="component" value="Unassembled WGS sequence"/>
</dbReference>
<sequence length="270" mass="28754">MTGTETDLEIDGTRGRIVVRRRDPDGPPRRVVLVAHGYGEHSGRYAHVLDRLAGDGGVAYAPDHVGHGRSEGERVVVEDFEDVVEDLDRVRRLAQDEHPGLPVVLLGHSMGGLIAARYAQRSGDVLAGLVLTGPVVGGSPGIFGLLEYDPIPEVPIDPAVLSRDPAVGEAYAADPLVWHGAFRRPTLEAFVASVDTIAAGPGFGALPVLWVHGEDDQLVPLDSTRPVMEKLAGSDQTTRIEPGARHEVLNETTNAEILDDVSAFIARVAG</sequence>
<dbReference type="RefSeq" id="WP_337714766.1">
    <property type="nucleotide sequence ID" value="NZ_JBBEGL010000004.1"/>
</dbReference>
<organism evidence="2 3">
    <name type="scientific">Actinomycetospora aeridis</name>
    <dbReference type="NCBI Taxonomy" id="3129231"/>
    <lineage>
        <taxon>Bacteria</taxon>
        <taxon>Bacillati</taxon>
        <taxon>Actinomycetota</taxon>
        <taxon>Actinomycetes</taxon>
        <taxon>Pseudonocardiales</taxon>
        <taxon>Pseudonocardiaceae</taxon>
        <taxon>Actinomycetospora</taxon>
    </lineage>
</organism>
<accession>A0ABU8N7C6</accession>
<protein>
    <submittedName>
        <fullName evidence="2">Lysophospholipase</fullName>
    </submittedName>
</protein>
<evidence type="ECO:0000259" key="1">
    <source>
        <dbReference type="Pfam" id="PF12146"/>
    </source>
</evidence>
<dbReference type="PANTHER" id="PTHR11614">
    <property type="entry name" value="PHOSPHOLIPASE-RELATED"/>
    <property type="match status" value="1"/>
</dbReference>
<dbReference type="Gene3D" id="3.40.50.1820">
    <property type="entry name" value="alpha/beta hydrolase"/>
    <property type="match status" value="1"/>
</dbReference>
<comment type="caution">
    <text evidence="2">The sequence shown here is derived from an EMBL/GenBank/DDBJ whole genome shotgun (WGS) entry which is preliminary data.</text>
</comment>
<dbReference type="Pfam" id="PF12146">
    <property type="entry name" value="Hydrolase_4"/>
    <property type="match status" value="1"/>
</dbReference>
<dbReference type="EMBL" id="JBBEGL010000004">
    <property type="protein sequence ID" value="MEJ2888302.1"/>
    <property type="molecule type" value="Genomic_DNA"/>
</dbReference>
<dbReference type="InterPro" id="IPR029058">
    <property type="entry name" value="AB_hydrolase_fold"/>
</dbReference>
<reference evidence="2 3" key="1">
    <citation type="submission" date="2024-03" db="EMBL/GenBank/DDBJ databases">
        <title>Actinomycetospora sp. OC33-EN06, a novel actinomycete isolated from wild orchid (Aerides multiflora).</title>
        <authorList>
            <person name="Suriyachadkun C."/>
        </authorList>
    </citation>
    <scope>NUCLEOTIDE SEQUENCE [LARGE SCALE GENOMIC DNA]</scope>
    <source>
        <strain evidence="2 3">OC33-EN06</strain>
    </source>
</reference>
<dbReference type="InterPro" id="IPR000073">
    <property type="entry name" value="AB_hydrolase_1"/>
</dbReference>
<dbReference type="InterPro" id="IPR022742">
    <property type="entry name" value="Hydrolase_4"/>
</dbReference>
<dbReference type="PRINTS" id="PR00111">
    <property type="entry name" value="ABHYDROLASE"/>
</dbReference>
<evidence type="ECO:0000313" key="2">
    <source>
        <dbReference type="EMBL" id="MEJ2888302.1"/>
    </source>
</evidence>
<feature type="domain" description="Serine aminopeptidase S33" evidence="1">
    <location>
        <begin position="27"/>
        <end position="252"/>
    </location>
</feature>
<proteinExistence type="predicted"/>
<dbReference type="SUPFAM" id="SSF53474">
    <property type="entry name" value="alpha/beta-Hydrolases"/>
    <property type="match status" value="1"/>
</dbReference>
<evidence type="ECO:0000313" key="3">
    <source>
        <dbReference type="Proteomes" id="UP001370100"/>
    </source>
</evidence>
<gene>
    <name evidence="2" type="ORF">WCD41_17715</name>
</gene>
<keyword evidence="3" id="KW-1185">Reference proteome</keyword>